<feature type="domain" description="Carboxylesterase type B" evidence="5">
    <location>
        <begin position="312"/>
        <end position="399"/>
    </location>
</feature>
<organism evidence="6 7">
    <name type="scientific">Microctonus hyperodae</name>
    <name type="common">Parasitoid wasp</name>
    <dbReference type="NCBI Taxonomy" id="165561"/>
    <lineage>
        <taxon>Eukaryota</taxon>
        <taxon>Metazoa</taxon>
        <taxon>Ecdysozoa</taxon>
        <taxon>Arthropoda</taxon>
        <taxon>Hexapoda</taxon>
        <taxon>Insecta</taxon>
        <taxon>Pterygota</taxon>
        <taxon>Neoptera</taxon>
        <taxon>Endopterygota</taxon>
        <taxon>Hymenoptera</taxon>
        <taxon>Apocrita</taxon>
        <taxon>Ichneumonoidea</taxon>
        <taxon>Braconidae</taxon>
        <taxon>Euphorinae</taxon>
        <taxon>Microctonus</taxon>
    </lineage>
</organism>
<name>A0AA39FT41_MICHY</name>
<dbReference type="Proteomes" id="UP001168972">
    <property type="component" value="Unassembled WGS sequence"/>
</dbReference>
<dbReference type="GO" id="GO:0052689">
    <property type="term" value="F:carboxylic ester hydrolase activity"/>
    <property type="evidence" value="ECO:0007669"/>
    <property type="project" value="UniProtKB-KW"/>
</dbReference>
<keyword evidence="3" id="KW-0378">Hydrolase</keyword>
<reference evidence="6" key="2">
    <citation type="submission" date="2023-03" db="EMBL/GenBank/DDBJ databases">
        <authorList>
            <person name="Inwood S.N."/>
            <person name="Skelly J.G."/>
            <person name="Guhlin J."/>
            <person name="Harrop T.W.R."/>
            <person name="Goldson S.G."/>
            <person name="Dearden P.K."/>
        </authorList>
    </citation>
    <scope>NUCLEOTIDE SEQUENCE</scope>
    <source>
        <strain evidence="6">Lincoln</strain>
        <tissue evidence="6">Whole body</tissue>
    </source>
</reference>
<protein>
    <recommendedName>
        <fullName evidence="5">Carboxylesterase type B domain-containing protein</fullName>
    </recommendedName>
</protein>
<dbReference type="EMBL" id="JAQQBR010000005">
    <property type="protein sequence ID" value="KAK0175138.1"/>
    <property type="molecule type" value="Genomic_DNA"/>
</dbReference>
<dbReference type="Pfam" id="PF00135">
    <property type="entry name" value="COesterase"/>
    <property type="match status" value="2"/>
</dbReference>
<dbReference type="GO" id="GO:0003676">
    <property type="term" value="F:nucleic acid binding"/>
    <property type="evidence" value="ECO:0007669"/>
    <property type="project" value="InterPro"/>
</dbReference>
<evidence type="ECO:0000256" key="4">
    <source>
        <dbReference type="ARBA" id="ARBA00023180"/>
    </source>
</evidence>
<comment type="caution">
    <text evidence="6">The sequence shown here is derived from an EMBL/GenBank/DDBJ whole genome shotgun (WGS) entry which is preliminary data.</text>
</comment>
<evidence type="ECO:0000256" key="3">
    <source>
        <dbReference type="ARBA" id="ARBA00022801"/>
    </source>
</evidence>
<dbReference type="Gene3D" id="3.40.50.1820">
    <property type="entry name" value="alpha/beta hydrolase"/>
    <property type="match status" value="1"/>
</dbReference>
<dbReference type="AlphaFoldDB" id="A0AA39FT41"/>
<dbReference type="GO" id="GO:0004523">
    <property type="term" value="F:RNA-DNA hybrid ribonuclease activity"/>
    <property type="evidence" value="ECO:0007669"/>
    <property type="project" value="InterPro"/>
</dbReference>
<comment type="similarity">
    <text evidence="1">Belongs to the type-B carboxylesterase/lipase family.</text>
</comment>
<accession>A0AA39FT41</accession>
<dbReference type="SUPFAM" id="SSF53098">
    <property type="entry name" value="Ribonuclease H-like"/>
    <property type="match status" value="1"/>
</dbReference>
<proteinExistence type="inferred from homology"/>
<evidence type="ECO:0000313" key="7">
    <source>
        <dbReference type="Proteomes" id="UP001168972"/>
    </source>
</evidence>
<evidence type="ECO:0000256" key="2">
    <source>
        <dbReference type="ARBA" id="ARBA00022487"/>
    </source>
</evidence>
<gene>
    <name evidence="6" type="ORF">PV327_008915</name>
</gene>
<evidence type="ECO:0000259" key="5">
    <source>
        <dbReference type="Pfam" id="PF00135"/>
    </source>
</evidence>
<dbReference type="InterPro" id="IPR029058">
    <property type="entry name" value="AB_hydrolase_fold"/>
</dbReference>
<dbReference type="PANTHER" id="PTHR43142">
    <property type="entry name" value="CARBOXYLIC ESTER HYDROLASE"/>
    <property type="match status" value="1"/>
</dbReference>
<evidence type="ECO:0000256" key="1">
    <source>
        <dbReference type="ARBA" id="ARBA00005964"/>
    </source>
</evidence>
<keyword evidence="4" id="KW-0325">Glycoprotein</keyword>
<reference evidence="6" key="1">
    <citation type="journal article" date="2023" name="bioRxiv">
        <title>Scaffold-level genome assemblies of two parasitoid biocontrol wasps reveal the parthenogenesis mechanism and an associated novel virus.</title>
        <authorList>
            <person name="Inwood S."/>
            <person name="Skelly J."/>
            <person name="Guhlin J."/>
            <person name="Harrop T."/>
            <person name="Goldson S."/>
            <person name="Dearden P."/>
        </authorList>
    </citation>
    <scope>NUCLEOTIDE SEQUENCE</scope>
    <source>
        <strain evidence="6">Lincoln</strain>
        <tissue evidence="6">Whole body</tissue>
    </source>
</reference>
<evidence type="ECO:0000313" key="6">
    <source>
        <dbReference type="EMBL" id="KAK0175138.1"/>
    </source>
</evidence>
<dbReference type="SUPFAM" id="SSF53474">
    <property type="entry name" value="alpha/beta-Hydrolases"/>
    <property type="match status" value="1"/>
</dbReference>
<feature type="domain" description="Carboxylesterase type B" evidence="5">
    <location>
        <begin position="16"/>
        <end position="231"/>
    </location>
</feature>
<keyword evidence="2" id="KW-0719">Serine esterase</keyword>
<dbReference type="InterPro" id="IPR002018">
    <property type="entry name" value="CarbesteraseB"/>
</dbReference>
<dbReference type="PANTHER" id="PTHR43142:SF1">
    <property type="entry name" value="CARBOXYLIC ESTER HYDROLASE"/>
    <property type="match status" value="1"/>
</dbReference>
<sequence length="412" mass="46601">MVELVAEVDGGSRQWRLFHKAILQSGVAFNPWASSVESPMESVNKLAAALGKNISDVKEFVEYLRTLDAHTLVETEVKMHSSKDEIIFNHPFLPSIDSSAENPFLIKSIDEVAKVGIKVPCMCGYVSHEGIIIAAAMNNEIFNKIDKDPENLLMNPRTSQFLKQHNVTVNDVKQFYFGDKSISSDNIENIIDLYTDAYFIFGLHHFVDIQSRVSKTPTYLYKFEYEAEKSYLKNFFGMENIKGQLANTNNVKLIWVPSHCGIPCNERADRLAKRGAYDAGALPVCPTPVSDGFINGLIAEESHSRFSDMWLEAKGTCHAEELNYIFYPMITKLLGKPPAAFNSIEYCLIQRFTELWTNFAKTGNPTPVATNLIDVQWKPIDNPTDYKCLEITDKLKMSTVKNVTRKLMENKK</sequence>
<dbReference type="InterPro" id="IPR012337">
    <property type="entry name" value="RNaseH-like_sf"/>
</dbReference>
<keyword evidence="7" id="KW-1185">Reference proteome</keyword>